<feature type="region of interest" description="Disordered" evidence="2">
    <location>
        <begin position="678"/>
        <end position="705"/>
    </location>
</feature>
<accession>A0A2N8UL53</accession>
<dbReference type="EMBL" id="LT795071">
    <property type="protein sequence ID" value="SJX65654.1"/>
    <property type="molecule type" value="Genomic_DNA"/>
</dbReference>
<evidence type="ECO:0000256" key="1">
    <source>
        <dbReference type="PROSITE-ProRule" id="PRU00708"/>
    </source>
</evidence>
<dbReference type="AlphaFoldDB" id="A0A2N8UL53"/>
<dbReference type="Proteomes" id="UP000239563">
    <property type="component" value="Chromosome XVIII"/>
</dbReference>
<feature type="compositionally biased region" description="Basic and acidic residues" evidence="2">
    <location>
        <begin position="473"/>
        <end position="494"/>
    </location>
</feature>
<evidence type="ECO:0000313" key="3">
    <source>
        <dbReference type="EMBL" id="SJX65654.1"/>
    </source>
</evidence>
<feature type="compositionally biased region" description="Basic and acidic residues" evidence="2">
    <location>
        <begin position="124"/>
        <end position="143"/>
    </location>
</feature>
<dbReference type="PROSITE" id="PS51375">
    <property type="entry name" value="PPR"/>
    <property type="match status" value="1"/>
</dbReference>
<organism evidence="3 4">
    <name type="scientific">Sporisorium reilianum f. sp. reilianum</name>
    <dbReference type="NCBI Taxonomy" id="72559"/>
    <lineage>
        <taxon>Eukaryota</taxon>
        <taxon>Fungi</taxon>
        <taxon>Dikarya</taxon>
        <taxon>Basidiomycota</taxon>
        <taxon>Ustilaginomycotina</taxon>
        <taxon>Ustilaginomycetes</taxon>
        <taxon>Ustilaginales</taxon>
        <taxon>Ustilaginaceae</taxon>
        <taxon>Sporisorium</taxon>
    </lineage>
</organism>
<dbReference type="Gene3D" id="1.25.40.10">
    <property type="entry name" value="Tetratricopeptide repeat domain"/>
    <property type="match status" value="1"/>
</dbReference>
<gene>
    <name evidence="3" type="ORF">SRS1_16282</name>
</gene>
<sequence length="988" mass="109508">MACCNSAAARLPLPFHRLTRPSAAAAAAAAAGARAKRSAGTLPPAFLVPRVHTQPFSVQSARLAVARTVKSTSSTNSAQNVRGALRRLGQGSKWSSQAPTADRGAAPRSATATPPPKRLSWGRDSADSSKRTRSSDRQRGHERGFRLRAKALCDHLQNAIRDIDGSAKASPVLQAQTDTAVEQALAHFEAEMKALRVMIKSKDVLVDPDNAWKSASRIKTPCNAAIRLCLKTGKHERALKLLNQMKKDGIFPNAATYNVIINALTRALVAQTDSASSPRNTQDLLERKEAKRIREVYMDLEKLWKQSFPRYFQRAGAPRSREASPLDVDDFHNLTDQLRRNLVSQQASIHEAREYPQVLTAAIGSYANFLRQIDAKDELESLFDRLFPAALLDSMAKGLASDASPQDKLELANRKLSDWLPLGDKTTFSVFFGNADNEDPGADRLAMLTRVWTRLATLMDLERHELLSSSSSVDEKRTSDAKRAADGVRDEPDAPRFVPDNQCMVDLLKRVQILPDADPAPELRLGLEILSKVYALDLEASADNIIRDPQMSNVVEAFGPEHYLRKDVDALDQATAPLFELRDPDVAACVFRLLVNAEAWESCIALFNYLWARNHAEHANAGLQADNVTALLSDTAVFGSTLRPTFAMRLLWYFVELGDPMGARVVIEAMKRAAGGATSQRFEAHEGANRRARRSAKLDEDRSHRASSALEWKPADICYARAMRANLLAAIKGPQGLTALQLQSASSSGSTETADSAEYDAWTEAKKLFAEWSDLRDADSRSSSTRRARHDDLSHVHADTMRSLLLHIARVCAKQRANQAPEVAREALRLLDERVGLERLVNERKQLESNSKKDTAAVRHDFYTLAHLSKVIAIALDTSEQSFAPKAEVELWKRVKKTIPAASASDESEARSPSQQRQREMLGRATGGNRLLLSKDDYLELEAEVDDDEAFEMDEERYGNRGGGSYRMQRRSRHVEQEIERFVRGSSL</sequence>
<name>A0A2N8UL53_9BASI</name>
<evidence type="ECO:0000256" key="2">
    <source>
        <dbReference type="SAM" id="MobiDB-lite"/>
    </source>
</evidence>
<feature type="region of interest" description="Disordered" evidence="2">
    <location>
        <begin position="902"/>
        <end position="926"/>
    </location>
</feature>
<feature type="region of interest" description="Disordered" evidence="2">
    <location>
        <begin position="469"/>
        <end position="496"/>
    </location>
</feature>
<feature type="repeat" description="PPR" evidence="1">
    <location>
        <begin position="218"/>
        <end position="252"/>
    </location>
</feature>
<protein>
    <submittedName>
        <fullName evidence="3">Uncharacterized protein</fullName>
    </submittedName>
</protein>
<dbReference type="InterPro" id="IPR011990">
    <property type="entry name" value="TPR-like_helical_dom_sf"/>
</dbReference>
<dbReference type="InterPro" id="IPR002885">
    <property type="entry name" value="PPR_rpt"/>
</dbReference>
<feature type="region of interest" description="Disordered" evidence="2">
    <location>
        <begin position="950"/>
        <end position="972"/>
    </location>
</feature>
<evidence type="ECO:0000313" key="4">
    <source>
        <dbReference type="Proteomes" id="UP000239563"/>
    </source>
</evidence>
<feature type="region of interest" description="Disordered" evidence="2">
    <location>
        <begin position="87"/>
        <end position="143"/>
    </location>
</feature>
<reference evidence="3 4" key="1">
    <citation type="submission" date="2017-02" db="EMBL/GenBank/DDBJ databases">
        <authorList>
            <person name="Peterson S.W."/>
        </authorList>
    </citation>
    <scope>NUCLEOTIDE SEQUENCE [LARGE SCALE GENOMIC DNA]</scope>
    <source>
        <strain evidence="3 4">SRS1_H2-8</strain>
    </source>
</reference>
<proteinExistence type="predicted"/>
<dbReference type="NCBIfam" id="TIGR00756">
    <property type="entry name" value="PPR"/>
    <property type="match status" value="1"/>
</dbReference>
<dbReference type="Pfam" id="PF13041">
    <property type="entry name" value="PPR_2"/>
    <property type="match status" value="1"/>
</dbReference>